<dbReference type="Proteomes" id="UP000800038">
    <property type="component" value="Unassembled WGS sequence"/>
</dbReference>
<dbReference type="SUPFAM" id="SSF51735">
    <property type="entry name" value="NAD(P)-binding Rossmann-fold domains"/>
    <property type="match status" value="1"/>
</dbReference>
<reference evidence="5" key="1">
    <citation type="journal article" date="2020" name="Stud. Mycol.">
        <title>101 Dothideomycetes genomes: a test case for predicting lifestyles and emergence of pathogens.</title>
        <authorList>
            <person name="Haridas S."/>
            <person name="Albert R."/>
            <person name="Binder M."/>
            <person name="Bloem J."/>
            <person name="Labutti K."/>
            <person name="Salamov A."/>
            <person name="Andreopoulos B."/>
            <person name="Baker S."/>
            <person name="Barry K."/>
            <person name="Bills G."/>
            <person name="Bluhm B."/>
            <person name="Cannon C."/>
            <person name="Castanera R."/>
            <person name="Culley D."/>
            <person name="Daum C."/>
            <person name="Ezra D."/>
            <person name="Gonzalez J."/>
            <person name="Henrissat B."/>
            <person name="Kuo A."/>
            <person name="Liang C."/>
            <person name="Lipzen A."/>
            <person name="Lutzoni F."/>
            <person name="Magnuson J."/>
            <person name="Mondo S."/>
            <person name="Nolan M."/>
            <person name="Ohm R."/>
            <person name="Pangilinan J."/>
            <person name="Park H.-J."/>
            <person name="Ramirez L."/>
            <person name="Alfaro M."/>
            <person name="Sun H."/>
            <person name="Tritt A."/>
            <person name="Yoshinaga Y."/>
            <person name="Zwiers L.-H."/>
            <person name="Turgeon B."/>
            <person name="Goodwin S."/>
            <person name="Spatafora J."/>
            <person name="Crous P."/>
            <person name="Grigoriev I."/>
        </authorList>
    </citation>
    <scope>NUCLEOTIDE SEQUENCE</scope>
    <source>
        <strain evidence="5">CBS 161.51</strain>
    </source>
</reference>
<dbReference type="AlphaFoldDB" id="A0A6A5SX18"/>
<dbReference type="OrthoDB" id="446809at2759"/>
<gene>
    <name evidence="5" type="ORF">EJ02DRAFT_104749</name>
</gene>
<dbReference type="Pfam" id="PF01408">
    <property type="entry name" value="GFO_IDH_MocA"/>
    <property type="match status" value="1"/>
</dbReference>
<dbReference type="InterPro" id="IPR055170">
    <property type="entry name" value="GFO_IDH_MocA-like_dom"/>
</dbReference>
<evidence type="ECO:0000259" key="3">
    <source>
        <dbReference type="Pfam" id="PF01408"/>
    </source>
</evidence>
<evidence type="ECO:0000256" key="1">
    <source>
        <dbReference type="ARBA" id="ARBA00010928"/>
    </source>
</evidence>
<dbReference type="InterPro" id="IPR036291">
    <property type="entry name" value="NAD(P)-bd_dom_sf"/>
</dbReference>
<keyword evidence="2" id="KW-0560">Oxidoreductase</keyword>
<dbReference type="SUPFAM" id="SSF55347">
    <property type="entry name" value="Glyceraldehyde-3-phosphate dehydrogenase-like, C-terminal domain"/>
    <property type="match status" value="1"/>
</dbReference>
<dbReference type="InterPro" id="IPR000683">
    <property type="entry name" value="Gfo/Idh/MocA-like_OxRdtase_N"/>
</dbReference>
<evidence type="ECO:0000256" key="2">
    <source>
        <dbReference type="ARBA" id="ARBA00023002"/>
    </source>
</evidence>
<protein>
    <submittedName>
        <fullName evidence="5">NAD(P)-binding protein</fullName>
    </submittedName>
</protein>
<proteinExistence type="inferred from homology"/>
<dbReference type="GO" id="GO:0005737">
    <property type="term" value="C:cytoplasm"/>
    <property type="evidence" value="ECO:0007669"/>
    <property type="project" value="TreeGrafter"/>
</dbReference>
<dbReference type="PANTHER" id="PTHR42840">
    <property type="entry name" value="NAD(P)-BINDING ROSSMANN-FOLD SUPERFAMILY PROTEIN-RELATED"/>
    <property type="match status" value="1"/>
</dbReference>
<accession>A0A6A5SX18</accession>
<dbReference type="GO" id="GO:0000166">
    <property type="term" value="F:nucleotide binding"/>
    <property type="evidence" value="ECO:0007669"/>
    <property type="project" value="InterPro"/>
</dbReference>
<dbReference type="Gene3D" id="3.40.50.720">
    <property type="entry name" value="NAD(P)-binding Rossmann-like Domain"/>
    <property type="match status" value="1"/>
</dbReference>
<dbReference type="EMBL" id="ML976018">
    <property type="protein sequence ID" value="KAF1944254.1"/>
    <property type="molecule type" value="Genomic_DNA"/>
</dbReference>
<feature type="domain" description="Gfo/Idh/MocA-like oxidoreductase N-terminal" evidence="3">
    <location>
        <begin position="8"/>
        <end position="130"/>
    </location>
</feature>
<name>A0A6A5SX18_9PLEO</name>
<dbReference type="GO" id="GO:0006740">
    <property type="term" value="P:NADPH regeneration"/>
    <property type="evidence" value="ECO:0007669"/>
    <property type="project" value="TreeGrafter"/>
</dbReference>
<evidence type="ECO:0000259" key="4">
    <source>
        <dbReference type="Pfam" id="PF22725"/>
    </source>
</evidence>
<dbReference type="Pfam" id="PF22725">
    <property type="entry name" value="GFO_IDH_MocA_C3"/>
    <property type="match status" value="1"/>
</dbReference>
<dbReference type="PANTHER" id="PTHR42840:SF3">
    <property type="entry name" value="BINDING ROSSMANN FOLD OXIDOREDUCTASE, PUTATIVE (AFU_ORTHOLOGUE AFUA_2G10240)-RELATED"/>
    <property type="match status" value="1"/>
</dbReference>
<comment type="similarity">
    <text evidence="1">Belongs to the Gfo/Idh/MocA family.</text>
</comment>
<dbReference type="Gene3D" id="3.30.360.10">
    <property type="entry name" value="Dihydrodipicolinate Reductase, domain 2"/>
    <property type="match status" value="1"/>
</dbReference>
<organism evidence="5 6">
    <name type="scientific">Clathrospora elynae</name>
    <dbReference type="NCBI Taxonomy" id="706981"/>
    <lineage>
        <taxon>Eukaryota</taxon>
        <taxon>Fungi</taxon>
        <taxon>Dikarya</taxon>
        <taxon>Ascomycota</taxon>
        <taxon>Pezizomycotina</taxon>
        <taxon>Dothideomycetes</taxon>
        <taxon>Pleosporomycetidae</taxon>
        <taxon>Pleosporales</taxon>
        <taxon>Diademaceae</taxon>
        <taxon>Clathrospora</taxon>
    </lineage>
</organism>
<feature type="domain" description="GFO/IDH/MocA-like oxidoreductase" evidence="4">
    <location>
        <begin position="142"/>
        <end position="270"/>
    </location>
</feature>
<sequence length="368" mass="40741">MAPAVRRLRIAVSGLGRMGARHANHFLHRTPKAELVAAFTPADNEIAWAKENLEPWGVSIYTDYDEMLKHEGLEAVCVATVTTVHAEQTIKAIEAGKHVLCEKPLSTKLDVCQQVLATAARNPRVKVMCGFSRRFDASYVNAYKLTLDGVIGRPTILRSQTCDRYDPSGFFVAYAEFSGGIFVDCNIHDIDLALWYFSAESRGKTLPRVKSVMAVGVTALEPDLAKHGDVDNGVGVVEFYDAQIAYFYSSRMNPPGQHDMTEIIGTKGKLVVNASPMTDLLESHMSTGIQREISQNYYERFEHAFVEEARQFTDAVLESKEVPVDLTSSMEAVRIGVALQDSLRSGRKIFFDREGGRVDEDGAARAKL</sequence>
<dbReference type="FunFam" id="3.30.360.10:FF:000017">
    <property type="entry name" value="Oxidoreductase family NAD-binding Rossmann fold"/>
    <property type="match status" value="1"/>
</dbReference>
<evidence type="ECO:0000313" key="5">
    <source>
        <dbReference type="EMBL" id="KAF1944254.1"/>
    </source>
</evidence>
<dbReference type="GO" id="GO:0016491">
    <property type="term" value="F:oxidoreductase activity"/>
    <property type="evidence" value="ECO:0007669"/>
    <property type="project" value="UniProtKB-KW"/>
</dbReference>
<keyword evidence="6" id="KW-1185">Reference proteome</keyword>
<evidence type="ECO:0000313" key="6">
    <source>
        <dbReference type="Proteomes" id="UP000800038"/>
    </source>
</evidence>